<evidence type="ECO:0000259" key="2">
    <source>
        <dbReference type="PROSITE" id="PS51782"/>
    </source>
</evidence>
<organism evidence="3 4">
    <name type="scientific">Suillus placidus</name>
    <dbReference type="NCBI Taxonomy" id="48579"/>
    <lineage>
        <taxon>Eukaryota</taxon>
        <taxon>Fungi</taxon>
        <taxon>Dikarya</taxon>
        <taxon>Basidiomycota</taxon>
        <taxon>Agaricomycotina</taxon>
        <taxon>Agaricomycetes</taxon>
        <taxon>Agaricomycetidae</taxon>
        <taxon>Boletales</taxon>
        <taxon>Suillineae</taxon>
        <taxon>Suillaceae</taxon>
        <taxon>Suillus</taxon>
    </lineage>
</organism>
<dbReference type="PANTHER" id="PTHR20932:SF8">
    <property type="entry name" value="LD22649P"/>
    <property type="match status" value="1"/>
</dbReference>
<evidence type="ECO:0000313" key="3">
    <source>
        <dbReference type="EMBL" id="KAG1772548.1"/>
    </source>
</evidence>
<dbReference type="EMBL" id="JABBWD010000052">
    <property type="protein sequence ID" value="KAG1772548.1"/>
    <property type="molecule type" value="Genomic_DNA"/>
</dbReference>
<feature type="domain" description="LysM" evidence="2">
    <location>
        <begin position="99"/>
        <end position="143"/>
    </location>
</feature>
<accession>A0A9P6ZMN6</accession>
<dbReference type="PROSITE" id="PS51782">
    <property type="entry name" value="LYSM"/>
    <property type="match status" value="1"/>
</dbReference>
<dbReference type="PANTHER" id="PTHR20932">
    <property type="entry name" value="LYSM AND PUTATIVE PEPTIDOGLYCAN-BINDING DOMAIN-CONTAINING PROTEIN"/>
    <property type="match status" value="1"/>
</dbReference>
<dbReference type="InterPro" id="IPR045030">
    <property type="entry name" value="LYSM1-4"/>
</dbReference>
<dbReference type="AlphaFoldDB" id="A0A9P6ZMN6"/>
<comment type="caution">
    <text evidence="3">The sequence shown here is derived from an EMBL/GenBank/DDBJ whole genome shotgun (WGS) entry which is preliminary data.</text>
</comment>
<reference evidence="3" key="1">
    <citation type="journal article" date="2020" name="New Phytol.">
        <title>Comparative genomics reveals dynamic genome evolution in host specialist ectomycorrhizal fungi.</title>
        <authorList>
            <person name="Lofgren L.A."/>
            <person name="Nguyen N.H."/>
            <person name="Vilgalys R."/>
            <person name="Ruytinx J."/>
            <person name="Liao H.L."/>
            <person name="Branco S."/>
            <person name="Kuo A."/>
            <person name="LaButti K."/>
            <person name="Lipzen A."/>
            <person name="Andreopoulos W."/>
            <person name="Pangilinan J."/>
            <person name="Riley R."/>
            <person name="Hundley H."/>
            <person name="Na H."/>
            <person name="Barry K."/>
            <person name="Grigoriev I.V."/>
            <person name="Stajich J.E."/>
            <person name="Kennedy P.G."/>
        </authorList>
    </citation>
    <scope>NUCLEOTIDE SEQUENCE</scope>
    <source>
        <strain evidence="3">DOB743</strain>
    </source>
</reference>
<dbReference type="CDD" id="cd00118">
    <property type="entry name" value="LysM"/>
    <property type="match status" value="1"/>
</dbReference>
<dbReference type="InterPro" id="IPR036779">
    <property type="entry name" value="LysM_dom_sf"/>
</dbReference>
<proteinExistence type="predicted"/>
<dbReference type="Proteomes" id="UP000714275">
    <property type="component" value="Unassembled WGS sequence"/>
</dbReference>
<dbReference type="Gene3D" id="3.10.350.10">
    <property type="entry name" value="LysM domain"/>
    <property type="match status" value="1"/>
</dbReference>
<name>A0A9P6ZMN6_9AGAM</name>
<dbReference type="SUPFAM" id="SSF54106">
    <property type="entry name" value="LysM domain"/>
    <property type="match status" value="1"/>
</dbReference>
<protein>
    <recommendedName>
        <fullName evidence="2">LysM domain-containing protein</fullName>
    </recommendedName>
</protein>
<keyword evidence="4" id="KW-1185">Reference proteome</keyword>
<dbReference type="Pfam" id="PF01476">
    <property type="entry name" value="LysM"/>
    <property type="match status" value="1"/>
</dbReference>
<gene>
    <name evidence="3" type="ORF">EV702DRAFT_1201405</name>
</gene>
<dbReference type="OrthoDB" id="2107166at2759"/>
<evidence type="ECO:0000256" key="1">
    <source>
        <dbReference type="SAM" id="MobiDB-lite"/>
    </source>
</evidence>
<evidence type="ECO:0000313" key="4">
    <source>
        <dbReference type="Proteomes" id="UP000714275"/>
    </source>
</evidence>
<dbReference type="InterPro" id="IPR018392">
    <property type="entry name" value="LysM"/>
</dbReference>
<sequence>MLELDELDELLTNGFPTLSHRDGLHSNDTSNGHVHMDDAGRSKVLSSHPLRRSSVSCTAKDVVQTTLSEDVPDCPAAIETSADTTDNLDTPNHHDIDDILHTVSPSDSLVAVALRYGVSLSALRHANQLWPSDPIHLRTQLIIPRHRARHAKRRAVSQAISSSTPETDIVSSSSFASTSSLSSTLLAARDSVFSAFPARISIDSISSRISATDEELELENFLKPRLQSRTSEMVYPNTPAALSVELDTLLHSRRSYMPAHDITSLLDHGPPPISCQQLRNLTSDPTIRSFASDRLPTSKHNSPAPVFVPVRISQLEPEPAMELPALKKDR</sequence>
<feature type="region of interest" description="Disordered" evidence="1">
    <location>
        <begin position="15"/>
        <end position="39"/>
    </location>
</feature>